<feature type="compositionally biased region" description="Polar residues" evidence="1">
    <location>
        <begin position="516"/>
        <end position="533"/>
    </location>
</feature>
<dbReference type="InterPro" id="IPR009071">
    <property type="entry name" value="HMG_box_dom"/>
</dbReference>
<dbReference type="InterPro" id="IPR036910">
    <property type="entry name" value="HMG_box_dom_sf"/>
</dbReference>
<evidence type="ECO:0000259" key="2">
    <source>
        <dbReference type="SMART" id="SM00398"/>
    </source>
</evidence>
<keyword evidence="4" id="KW-1185">Reference proteome</keyword>
<organism evidence="3 4">
    <name type="scientific">Trametes pubescens</name>
    <name type="common">White-rot fungus</name>
    <dbReference type="NCBI Taxonomy" id="154538"/>
    <lineage>
        <taxon>Eukaryota</taxon>
        <taxon>Fungi</taxon>
        <taxon>Dikarya</taxon>
        <taxon>Basidiomycota</taxon>
        <taxon>Agaricomycotina</taxon>
        <taxon>Agaricomycetes</taxon>
        <taxon>Polyporales</taxon>
        <taxon>Polyporaceae</taxon>
        <taxon>Trametes</taxon>
    </lineage>
</organism>
<evidence type="ECO:0000256" key="1">
    <source>
        <dbReference type="SAM" id="MobiDB-lite"/>
    </source>
</evidence>
<accession>A0A1M2VEM5</accession>
<feature type="domain" description="HMG box" evidence="2">
    <location>
        <begin position="10"/>
        <end position="86"/>
    </location>
</feature>
<dbReference type="OrthoDB" id="6247875at2759"/>
<name>A0A1M2VEM5_TRAPU</name>
<sequence length="572" mass="62213">MAPRKKPEGYISCPPNCFMLYRSYKNKQLSESQLQEDRKEGGIQSDYSKEISCLWHAEPQEVKECWKTLAKEVARKHREMHPLYAFKPIQRKHKKTAHVLEHQDQGTRTPSAKGHSPMGPSRGLGLPPSPPDLTSSSSSSSSAKTTPGPSTPQSSSDFQPLAGPWCHQQASAQGNPYEPWLEQRQHTISREQHGVHVQQQMLAQDRTYDNHYTAGYTMGPAPRQQSCPAAASRGNPYSRLATPNAHIQQDHGGYQAALPFIGNLQDAFQPYTDDYFGGYLLTGPQHVAHTQAMQRCIAAPGQTHTPQRSRFDTEFTPLDAGFYDFAAMPQVNGSASAHLQLPPVQPQALPLSAPLNAQGYDYPAGSDAWSMQAGLEASFAMPARPHGPAISCPEQWDMAHAPSFGSPGQQFQAANTGDSNGLASYGTPDTAGLSQFNYVPMDPLLSDAAAASTTERPAFNSFDLGFLDSFPSAPSTSIPYGTAEQSSHVQSNTNYVPAIDDQGALDQQSQAPLNMTHSLPNVVDSDTSPSSNVYDPLKTPPADAIWPESLPSGESESADPFHEWWSQLTPDA</sequence>
<dbReference type="SMART" id="SM00398">
    <property type="entry name" value="HMG"/>
    <property type="match status" value="1"/>
</dbReference>
<dbReference type="AlphaFoldDB" id="A0A1M2VEM5"/>
<feature type="region of interest" description="Disordered" evidence="1">
    <location>
        <begin position="86"/>
        <end position="174"/>
    </location>
</feature>
<feature type="compositionally biased region" description="Low complexity" evidence="1">
    <location>
        <begin position="116"/>
        <end position="156"/>
    </location>
</feature>
<dbReference type="CDD" id="cd01389">
    <property type="entry name" value="HMG-box_ROX1-like"/>
    <property type="match status" value="1"/>
</dbReference>
<evidence type="ECO:0000313" key="3">
    <source>
        <dbReference type="EMBL" id="OJT06034.1"/>
    </source>
</evidence>
<gene>
    <name evidence="3" type="ORF">TRAPUB_3114</name>
</gene>
<proteinExistence type="predicted"/>
<dbReference type="EMBL" id="MNAD01001361">
    <property type="protein sequence ID" value="OJT06034.1"/>
    <property type="molecule type" value="Genomic_DNA"/>
</dbReference>
<dbReference type="Gene3D" id="1.10.30.10">
    <property type="entry name" value="High mobility group box domain"/>
    <property type="match status" value="1"/>
</dbReference>
<dbReference type="SUPFAM" id="SSF47095">
    <property type="entry name" value="HMG-box"/>
    <property type="match status" value="1"/>
</dbReference>
<evidence type="ECO:0000313" key="4">
    <source>
        <dbReference type="Proteomes" id="UP000184267"/>
    </source>
</evidence>
<reference evidence="3 4" key="1">
    <citation type="submission" date="2016-10" db="EMBL/GenBank/DDBJ databases">
        <title>Genome sequence of the basidiomycete white-rot fungus Trametes pubescens.</title>
        <authorList>
            <person name="Makela M.R."/>
            <person name="Granchi Z."/>
            <person name="Peng M."/>
            <person name="De Vries R.P."/>
            <person name="Grigoriev I."/>
            <person name="Riley R."/>
            <person name="Hilden K."/>
        </authorList>
    </citation>
    <scope>NUCLEOTIDE SEQUENCE [LARGE SCALE GENOMIC DNA]</scope>
    <source>
        <strain evidence="3 4">FBCC735</strain>
    </source>
</reference>
<dbReference type="Proteomes" id="UP000184267">
    <property type="component" value="Unassembled WGS sequence"/>
</dbReference>
<feature type="region of interest" description="Disordered" evidence="1">
    <location>
        <begin position="516"/>
        <end position="572"/>
    </location>
</feature>
<comment type="caution">
    <text evidence="3">The sequence shown here is derived from an EMBL/GenBank/DDBJ whole genome shotgun (WGS) entry which is preliminary data.</text>
</comment>
<protein>
    <recommendedName>
        <fullName evidence="2">HMG box domain-containing protein</fullName>
    </recommendedName>
</protein>